<organism evidence="3 4">
    <name type="scientific">Ehrlichia cf. muris str. EmCRT</name>
    <dbReference type="NCBI Taxonomy" id="1359167"/>
    <lineage>
        <taxon>Bacteria</taxon>
        <taxon>Pseudomonadati</taxon>
        <taxon>Pseudomonadota</taxon>
        <taxon>Alphaproteobacteria</taxon>
        <taxon>Rickettsiales</taxon>
        <taxon>Anaplasmataceae</taxon>
        <taxon>Ehrlichia</taxon>
    </lineage>
</organism>
<dbReference type="RefSeq" id="WP_045804441.1">
    <property type="nucleotide sequence ID" value="NZ_LANU01000001.1"/>
</dbReference>
<dbReference type="PANTHER" id="PTHR11712:SF336">
    <property type="entry name" value="3-OXOACYL-[ACYL-CARRIER-PROTEIN] SYNTHASE, MITOCHONDRIAL"/>
    <property type="match status" value="1"/>
</dbReference>
<dbReference type="InterPro" id="IPR016039">
    <property type="entry name" value="Thiolase-like"/>
</dbReference>
<proteinExistence type="predicted"/>
<dbReference type="EMBL" id="LANU01000001">
    <property type="protein sequence ID" value="KJV65821.1"/>
    <property type="molecule type" value="Genomic_DNA"/>
</dbReference>
<dbReference type="Pfam" id="PF00109">
    <property type="entry name" value="ketoacyl-synt"/>
    <property type="match status" value="1"/>
</dbReference>
<dbReference type="InterPro" id="IPR014030">
    <property type="entry name" value="Ketoacyl_synth_N"/>
</dbReference>
<reference evidence="3 4" key="1">
    <citation type="submission" date="2015-02" db="EMBL/GenBank/DDBJ databases">
        <title>Genome Sequencing of Rickettsiales.</title>
        <authorList>
            <person name="Daugherty S.C."/>
            <person name="Su Q."/>
            <person name="Abolude K."/>
            <person name="Beier-Sexton M."/>
            <person name="Carlyon J.A."/>
            <person name="Carter R."/>
            <person name="Day N.P."/>
            <person name="Dumler S.J."/>
            <person name="Dyachenko V."/>
            <person name="Godinez A."/>
            <person name="Kurtti T.J."/>
            <person name="Lichay M."/>
            <person name="Mullins K.E."/>
            <person name="Ott S."/>
            <person name="Pappas-Brown V."/>
            <person name="Paris D.H."/>
            <person name="Patel P."/>
            <person name="Richards A.L."/>
            <person name="Sadzewicz L."/>
            <person name="Sears K."/>
            <person name="Seidman D."/>
            <person name="Sengamalay N."/>
            <person name="Stenos J."/>
            <person name="Tallon L.J."/>
            <person name="Vincent G."/>
            <person name="Fraser C.M."/>
            <person name="Munderloh U."/>
            <person name="Dunning-Hotopp J.C."/>
        </authorList>
    </citation>
    <scope>NUCLEOTIDE SEQUENCE [LARGE SCALE GENOMIC DNA]</scope>
    <source>
        <strain evidence="3 4">EmCRT</strain>
    </source>
</reference>
<keyword evidence="1" id="KW-0808">Transferase</keyword>
<dbReference type="Proteomes" id="UP000033546">
    <property type="component" value="Unassembled WGS sequence"/>
</dbReference>
<protein>
    <submittedName>
        <fullName evidence="3">Beta-ketoacyl synthase, N-terminal domain protein</fullName>
    </submittedName>
</protein>
<dbReference type="GO" id="GO:0006633">
    <property type="term" value="P:fatty acid biosynthetic process"/>
    <property type="evidence" value="ECO:0007669"/>
    <property type="project" value="TreeGrafter"/>
</dbReference>
<sequence length="64" mass="7014">MTKKRVVITGLGLVTPLGSDVKTVWNLLSKGISGIRKINRFDTSDLDCKVAGQVTMKSESEEYV</sequence>
<dbReference type="SUPFAM" id="SSF53901">
    <property type="entry name" value="Thiolase-like"/>
    <property type="match status" value="1"/>
</dbReference>
<feature type="non-terminal residue" evidence="3">
    <location>
        <position position="64"/>
    </location>
</feature>
<dbReference type="Gene3D" id="3.40.47.10">
    <property type="match status" value="1"/>
</dbReference>
<feature type="domain" description="Beta-ketoacyl synthase-like N-terminal" evidence="2">
    <location>
        <begin position="4"/>
        <end position="56"/>
    </location>
</feature>
<accession>A0A0F3NDI8</accession>
<dbReference type="InterPro" id="IPR000794">
    <property type="entry name" value="Beta-ketoacyl_synthase"/>
</dbReference>
<evidence type="ECO:0000313" key="3">
    <source>
        <dbReference type="EMBL" id="KJV65821.1"/>
    </source>
</evidence>
<name>A0A0F3NDI8_9RICK</name>
<comment type="caution">
    <text evidence="3">The sequence shown here is derived from an EMBL/GenBank/DDBJ whole genome shotgun (WGS) entry which is preliminary data.</text>
</comment>
<dbReference type="PANTHER" id="PTHR11712">
    <property type="entry name" value="POLYKETIDE SYNTHASE-RELATED"/>
    <property type="match status" value="1"/>
</dbReference>
<gene>
    <name evidence="3" type="ORF">EMUCRT_0001</name>
</gene>
<evidence type="ECO:0000259" key="2">
    <source>
        <dbReference type="Pfam" id="PF00109"/>
    </source>
</evidence>
<dbReference type="AlphaFoldDB" id="A0A0F3NDI8"/>
<evidence type="ECO:0000256" key="1">
    <source>
        <dbReference type="ARBA" id="ARBA00022679"/>
    </source>
</evidence>
<dbReference type="GO" id="GO:0004315">
    <property type="term" value="F:3-oxoacyl-[acyl-carrier-protein] synthase activity"/>
    <property type="evidence" value="ECO:0007669"/>
    <property type="project" value="TreeGrafter"/>
</dbReference>
<evidence type="ECO:0000313" key="4">
    <source>
        <dbReference type="Proteomes" id="UP000033546"/>
    </source>
</evidence>